<proteinExistence type="predicted"/>
<dbReference type="Gene3D" id="3.40.50.150">
    <property type="entry name" value="Vaccinia Virus protein VP39"/>
    <property type="match status" value="1"/>
</dbReference>
<keyword evidence="1" id="KW-0489">Methyltransferase</keyword>
<sequence>MTDPDSQTEALDDVYLDTITIQGRDFQKFSIDRQISFEPVDEEEAERLELQHKVFNRVFDNRLIFPPIPRPQRVLDCGYGTASWAIEVAEQHPECEVIGLDIFPYMNPDDVPENLWLQVDDLNRRFTFPPNHFDLVHSRMLATGINLNRWATYIQDIKRVLKPGGWVQLVEIYFNVQSDNGSITEGHALRQWSTQLMRSLEVMKDVRVGTRLKNLLTAAGLTEVDARMIPLPLSAWSNERRMRDIGAMNRENIQKLLPALGLYPFTQLTQPQRMPPQQFAELITQAQQEADTPGLKAYFPLYVCIGRKPQ</sequence>
<dbReference type="PANTHER" id="PTHR43591:SF24">
    <property type="entry name" value="2-METHOXY-6-POLYPRENYL-1,4-BENZOQUINOL METHYLASE, MITOCHONDRIAL"/>
    <property type="match status" value="1"/>
</dbReference>
<dbReference type="InterPro" id="IPR029063">
    <property type="entry name" value="SAM-dependent_MTases_sf"/>
</dbReference>
<evidence type="ECO:0000313" key="2">
    <source>
        <dbReference type="Proteomes" id="UP000326565"/>
    </source>
</evidence>
<keyword evidence="2" id="KW-1185">Reference proteome</keyword>
<accession>A0A5N5WL46</accession>
<evidence type="ECO:0000313" key="1">
    <source>
        <dbReference type="EMBL" id="KAB8069009.1"/>
    </source>
</evidence>
<dbReference type="SUPFAM" id="SSF53335">
    <property type="entry name" value="S-adenosyl-L-methionine-dependent methyltransferases"/>
    <property type="match status" value="1"/>
</dbReference>
<name>A0A5N5WL46_9EURO</name>
<protein>
    <submittedName>
        <fullName evidence="1">S-adenosyl-L-methionine-dependent methyltransferase</fullName>
    </submittedName>
</protein>
<organism evidence="1 2">
    <name type="scientific">Aspergillus leporis</name>
    <dbReference type="NCBI Taxonomy" id="41062"/>
    <lineage>
        <taxon>Eukaryota</taxon>
        <taxon>Fungi</taxon>
        <taxon>Dikarya</taxon>
        <taxon>Ascomycota</taxon>
        <taxon>Pezizomycotina</taxon>
        <taxon>Eurotiomycetes</taxon>
        <taxon>Eurotiomycetidae</taxon>
        <taxon>Eurotiales</taxon>
        <taxon>Aspergillaceae</taxon>
        <taxon>Aspergillus</taxon>
        <taxon>Aspergillus subgen. Circumdati</taxon>
    </lineage>
</organism>
<dbReference type="GO" id="GO:0032259">
    <property type="term" value="P:methylation"/>
    <property type="evidence" value="ECO:0007669"/>
    <property type="project" value="UniProtKB-KW"/>
</dbReference>
<dbReference type="PANTHER" id="PTHR43591">
    <property type="entry name" value="METHYLTRANSFERASE"/>
    <property type="match status" value="1"/>
</dbReference>
<gene>
    <name evidence="1" type="ORF">BDV29DRAFT_195205</name>
</gene>
<dbReference type="Proteomes" id="UP000326565">
    <property type="component" value="Unassembled WGS sequence"/>
</dbReference>
<dbReference type="EMBL" id="ML732361">
    <property type="protein sequence ID" value="KAB8069009.1"/>
    <property type="molecule type" value="Genomic_DNA"/>
</dbReference>
<dbReference type="OrthoDB" id="506498at2759"/>
<dbReference type="Pfam" id="PF13489">
    <property type="entry name" value="Methyltransf_23"/>
    <property type="match status" value="1"/>
</dbReference>
<dbReference type="CDD" id="cd02440">
    <property type="entry name" value="AdoMet_MTases"/>
    <property type="match status" value="1"/>
</dbReference>
<dbReference type="AlphaFoldDB" id="A0A5N5WL46"/>
<dbReference type="GO" id="GO:0008168">
    <property type="term" value="F:methyltransferase activity"/>
    <property type="evidence" value="ECO:0007669"/>
    <property type="project" value="UniProtKB-KW"/>
</dbReference>
<reference evidence="1 2" key="1">
    <citation type="submission" date="2019-04" db="EMBL/GenBank/DDBJ databases">
        <title>Friends and foes A comparative genomics study of 23 Aspergillus species from section Flavi.</title>
        <authorList>
            <consortium name="DOE Joint Genome Institute"/>
            <person name="Kjaerbolling I."/>
            <person name="Vesth T."/>
            <person name="Frisvad J.C."/>
            <person name="Nybo J.L."/>
            <person name="Theobald S."/>
            <person name="Kildgaard S."/>
            <person name="Isbrandt T."/>
            <person name="Kuo A."/>
            <person name="Sato A."/>
            <person name="Lyhne E.K."/>
            <person name="Kogle M.E."/>
            <person name="Wiebenga A."/>
            <person name="Kun R.S."/>
            <person name="Lubbers R.J."/>
            <person name="Makela M.R."/>
            <person name="Barry K."/>
            <person name="Chovatia M."/>
            <person name="Clum A."/>
            <person name="Daum C."/>
            <person name="Haridas S."/>
            <person name="He G."/>
            <person name="LaButti K."/>
            <person name="Lipzen A."/>
            <person name="Mondo S."/>
            <person name="Riley R."/>
            <person name="Salamov A."/>
            <person name="Simmons B.A."/>
            <person name="Magnuson J.K."/>
            <person name="Henrissat B."/>
            <person name="Mortensen U.H."/>
            <person name="Larsen T.O."/>
            <person name="Devries R.P."/>
            <person name="Grigoriev I.V."/>
            <person name="Machida M."/>
            <person name="Baker S.E."/>
            <person name="Andersen M.R."/>
        </authorList>
    </citation>
    <scope>NUCLEOTIDE SEQUENCE [LARGE SCALE GENOMIC DNA]</scope>
    <source>
        <strain evidence="1 2">CBS 151.66</strain>
    </source>
</reference>
<keyword evidence="1" id="KW-0808">Transferase</keyword>